<keyword evidence="6" id="KW-1185">Reference proteome</keyword>
<evidence type="ECO:0000313" key="5">
    <source>
        <dbReference type="EMBL" id="TKK86378.1"/>
    </source>
</evidence>
<evidence type="ECO:0000256" key="1">
    <source>
        <dbReference type="ARBA" id="ARBA00022723"/>
    </source>
</evidence>
<sequence>MSCEHLVCAACAAPVVEGRCPSCRAAREKMHQHGFLGLPPLLVALVIVLALALTALKVAYS</sequence>
<keyword evidence="1" id="KW-0479">Metal-binding</keyword>
<evidence type="ECO:0008006" key="7">
    <source>
        <dbReference type="Google" id="ProtNLM"/>
    </source>
</evidence>
<dbReference type="GO" id="GO:0008270">
    <property type="term" value="F:zinc ion binding"/>
    <property type="evidence" value="ECO:0007669"/>
    <property type="project" value="UniProtKB-KW"/>
</dbReference>
<keyword evidence="4" id="KW-1133">Transmembrane helix</keyword>
<proteinExistence type="predicted"/>
<keyword evidence="3" id="KW-0862">Zinc</keyword>
<dbReference type="EMBL" id="SZQA01000021">
    <property type="protein sequence ID" value="TKK86378.1"/>
    <property type="molecule type" value="Genomic_DNA"/>
</dbReference>
<evidence type="ECO:0000256" key="4">
    <source>
        <dbReference type="SAM" id="Phobius"/>
    </source>
</evidence>
<dbReference type="PROSITE" id="PS00518">
    <property type="entry name" value="ZF_RING_1"/>
    <property type="match status" value="1"/>
</dbReference>
<feature type="transmembrane region" description="Helical" evidence="4">
    <location>
        <begin position="41"/>
        <end position="60"/>
    </location>
</feature>
<gene>
    <name evidence="5" type="ORF">FDA94_21340</name>
</gene>
<dbReference type="AlphaFoldDB" id="A0A4U3MB47"/>
<dbReference type="Proteomes" id="UP000308705">
    <property type="component" value="Unassembled WGS sequence"/>
</dbReference>
<accession>A0A4U3MB47</accession>
<reference evidence="5 6" key="1">
    <citation type="submission" date="2019-04" db="EMBL/GenBank/DDBJ databases">
        <title>Herbidospora sp. NEAU-GS14.nov., a novel actinomycete isolated from soil.</title>
        <authorList>
            <person name="Han L."/>
        </authorList>
    </citation>
    <scope>NUCLEOTIDE SEQUENCE [LARGE SCALE GENOMIC DNA]</scope>
    <source>
        <strain evidence="5 6">NEAU-GS14</strain>
    </source>
</reference>
<evidence type="ECO:0000313" key="6">
    <source>
        <dbReference type="Proteomes" id="UP000308705"/>
    </source>
</evidence>
<keyword evidence="2" id="KW-0863">Zinc-finger</keyword>
<protein>
    <recommendedName>
        <fullName evidence="7">RING-type domain-containing protein</fullName>
    </recommendedName>
</protein>
<comment type="caution">
    <text evidence="5">The sequence shown here is derived from an EMBL/GenBank/DDBJ whole genome shotgun (WGS) entry which is preliminary data.</text>
</comment>
<dbReference type="InterPro" id="IPR017907">
    <property type="entry name" value="Znf_RING_CS"/>
</dbReference>
<evidence type="ECO:0000256" key="2">
    <source>
        <dbReference type="ARBA" id="ARBA00022771"/>
    </source>
</evidence>
<dbReference type="OrthoDB" id="4351019at2"/>
<name>A0A4U3MB47_9ACTN</name>
<evidence type="ECO:0000256" key="3">
    <source>
        <dbReference type="ARBA" id="ARBA00022833"/>
    </source>
</evidence>
<organism evidence="5 6">
    <name type="scientific">Herbidospora galbida</name>
    <dbReference type="NCBI Taxonomy" id="2575442"/>
    <lineage>
        <taxon>Bacteria</taxon>
        <taxon>Bacillati</taxon>
        <taxon>Actinomycetota</taxon>
        <taxon>Actinomycetes</taxon>
        <taxon>Streptosporangiales</taxon>
        <taxon>Streptosporangiaceae</taxon>
        <taxon>Herbidospora</taxon>
    </lineage>
</organism>
<keyword evidence="4" id="KW-0812">Transmembrane</keyword>
<keyword evidence="4" id="KW-0472">Membrane</keyword>